<comment type="caution">
    <text evidence="4">The sequence shown here is derived from an EMBL/GenBank/DDBJ whole genome shotgun (WGS) entry which is preliminary data.</text>
</comment>
<gene>
    <name evidence="4" type="ORF">A1O5_06508</name>
</gene>
<dbReference type="eggNOG" id="ENOG502QV9W">
    <property type="taxonomic scope" value="Eukaryota"/>
</dbReference>
<accession>W9WZF9</accession>
<sequence>MAEILVLTCASGKQCTQIIPSLYEQPQKYRLRLVVHSQKSFEKLEKQYPGAEVLQADLNVPGDCARLVDGATTIYYVSPTFQPQEQHFAFNVIDAAMAEKAKPNSKFSHFILSSVLHPEISKLLNHDRKRLIEEYLCESSLCYTILQPSHFADNAIGRLLAKKDCQAPVFMAAHDPEVAFSFSCIRDHAEASVKIIQEQSRHFFATYQLVTTWPMKYTQYVQSIGDVLGKTFEIKRVPYEQAVQKYCELLFGPDRVLDQSLRDAPERLLLYYNSRGIVGNPGVLEWLLGRPATSPAQLASMMVEKGKSTSS</sequence>
<dbReference type="OrthoDB" id="419598at2759"/>
<evidence type="ECO:0000259" key="3">
    <source>
        <dbReference type="Pfam" id="PF05368"/>
    </source>
</evidence>
<name>W9WZF9_9EURO</name>
<protein>
    <recommendedName>
        <fullName evidence="3">NmrA-like domain-containing protein</fullName>
    </recommendedName>
</protein>
<dbReference type="Gene3D" id="3.90.25.10">
    <property type="entry name" value="UDP-galactose 4-epimerase, domain 1"/>
    <property type="match status" value="1"/>
</dbReference>
<feature type="domain" description="NmrA-like" evidence="3">
    <location>
        <begin position="6"/>
        <end position="245"/>
    </location>
</feature>
<dbReference type="GeneID" id="19191219"/>
<dbReference type="Proteomes" id="UP000019471">
    <property type="component" value="Unassembled WGS sequence"/>
</dbReference>
<dbReference type="Pfam" id="PF05368">
    <property type="entry name" value="NmrA"/>
    <property type="match status" value="1"/>
</dbReference>
<dbReference type="InterPro" id="IPR008030">
    <property type="entry name" value="NmrA-like"/>
</dbReference>
<dbReference type="GO" id="GO:0005634">
    <property type="term" value="C:nucleus"/>
    <property type="evidence" value="ECO:0007669"/>
    <property type="project" value="TreeGrafter"/>
</dbReference>
<dbReference type="Gene3D" id="3.40.50.720">
    <property type="entry name" value="NAD(P)-binding Rossmann-like Domain"/>
    <property type="match status" value="1"/>
</dbReference>
<keyword evidence="5" id="KW-1185">Reference proteome</keyword>
<evidence type="ECO:0000256" key="2">
    <source>
        <dbReference type="ARBA" id="ARBA00022857"/>
    </source>
</evidence>
<reference evidence="4 5" key="1">
    <citation type="submission" date="2013-03" db="EMBL/GenBank/DDBJ databases">
        <title>The Genome Sequence of Cladophialophora psammophila CBS 110553.</title>
        <authorList>
            <consortium name="The Broad Institute Genomics Platform"/>
            <person name="Cuomo C."/>
            <person name="de Hoog S."/>
            <person name="Gorbushina A."/>
            <person name="Walker B."/>
            <person name="Young S.K."/>
            <person name="Zeng Q."/>
            <person name="Gargeya S."/>
            <person name="Fitzgerald M."/>
            <person name="Haas B."/>
            <person name="Abouelleil A."/>
            <person name="Allen A.W."/>
            <person name="Alvarado L."/>
            <person name="Arachchi H.M."/>
            <person name="Berlin A.M."/>
            <person name="Chapman S.B."/>
            <person name="Gainer-Dewar J."/>
            <person name="Goldberg J."/>
            <person name="Griggs A."/>
            <person name="Gujja S."/>
            <person name="Hansen M."/>
            <person name="Howarth C."/>
            <person name="Imamovic A."/>
            <person name="Ireland A."/>
            <person name="Larimer J."/>
            <person name="McCowan C."/>
            <person name="Murphy C."/>
            <person name="Pearson M."/>
            <person name="Poon T.W."/>
            <person name="Priest M."/>
            <person name="Roberts A."/>
            <person name="Saif S."/>
            <person name="Shea T."/>
            <person name="Sisk P."/>
            <person name="Sykes S."/>
            <person name="Wortman J."/>
            <person name="Nusbaum C."/>
            <person name="Birren B."/>
        </authorList>
    </citation>
    <scope>NUCLEOTIDE SEQUENCE [LARGE SCALE GENOMIC DNA]</scope>
    <source>
        <strain evidence="4 5">CBS 110553</strain>
    </source>
</reference>
<dbReference type="PANTHER" id="PTHR42748:SF31">
    <property type="entry name" value="NMRA-LIKE DOMAIN-CONTAINING PROTEIN-RELATED"/>
    <property type="match status" value="1"/>
</dbReference>
<comment type="similarity">
    <text evidence="1">Belongs to the NmrA-type oxidoreductase family.</text>
</comment>
<dbReference type="HOGENOM" id="CLU_007383_10_2_1"/>
<dbReference type="RefSeq" id="XP_007745292.1">
    <property type="nucleotide sequence ID" value="XM_007747102.1"/>
</dbReference>
<dbReference type="SUPFAM" id="SSF51735">
    <property type="entry name" value="NAD(P)-binding Rossmann-fold domains"/>
    <property type="match status" value="1"/>
</dbReference>
<dbReference type="STRING" id="1182543.W9WZF9"/>
<evidence type="ECO:0000313" key="4">
    <source>
        <dbReference type="EMBL" id="EXJ70440.1"/>
    </source>
</evidence>
<dbReference type="InterPro" id="IPR036291">
    <property type="entry name" value="NAD(P)-bd_dom_sf"/>
</dbReference>
<dbReference type="PANTHER" id="PTHR42748">
    <property type="entry name" value="NITROGEN METABOLITE REPRESSION PROTEIN NMRA FAMILY MEMBER"/>
    <property type="match status" value="1"/>
</dbReference>
<evidence type="ECO:0000313" key="5">
    <source>
        <dbReference type="Proteomes" id="UP000019471"/>
    </source>
</evidence>
<dbReference type="InterPro" id="IPR051164">
    <property type="entry name" value="NmrA-like_oxidored"/>
</dbReference>
<evidence type="ECO:0000256" key="1">
    <source>
        <dbReference type="ARBA" id="ARBA00006328"/>
    </source>
</evidence>
<dbReference type="EMBL" id="AMGX01000009">
    <property type="protein sequence ID" value="EXJ70440.1"/>
    <property type="molecule type" value="Genomic_DNA"/>
</dbReference>
<organism evidence="4 5">
    <name type="scientific">Cladophialophora psammophila CBS 110553</name>
    <dbReference type="NCBI Taxonomy" id="1182543"/>
    <lineage>
        <taxon>Eukaryota</taxon>
        <taxon>Fungi</taxon>
        <taxon>Dikarya</taxon>
        <taxon>Ascomycota</taxon>
        <taxon>Pezizomycotina</taxon>
        <taxon>Eurotiomycetes</taxon>
        <taxon>Chaetothyriomycetidae</taxon>
        <taxon>Chaetothyriales</taxon>
        <taxon>Herpotrichiellaceae</taxon>
        <taxon>Cladophialophora</taxon>
    </lineage>
</organism>
<proteinExistence type="inferred from homology"/>
<keyword evidence="2" id="KW-0521">NADP</keyword>
<dbReference type="AlphaFoldDB" id="W9WZF9"/>